<dbReference type="RefSeq" id="XP_070882115.1">
    <property type="nucleotide sequence ID" value="XM_071026466.1"/>
</dbReference>
<name>A0ABR4LF12_9EURO</name>
<feature type="region of interest" description="Disordered" evidence="1">
    <location>
        <begin position="200"/>
        <end position="237"/>
    </location>
</feature>
<sequence length="237" mass="27090">MHAKAVPLVSFSWTVYPQAGPQKPSLVALNAVPEFWNGNQHDWPHRMGRPSGTQVVWDFEPPSFGPVWEAQFEELCVHCAVPNAFKSPPLHCHSVKRSWKLESQVAKLWLNPRREALKGGFSHFRALLRGRFCDLNGCPGRNRFACPDVRDTMDLDPHRIGRLSRSRANTQVWRFLLAHRQRRSAIARWKVITLATPEPELESPTMHSSHKVKRIDERTPSKRGRDLDRGSPSVDQG</sequence>
<dbReference type="Proteomes" id="UP001610432">
    <property type="component" value="Unassembled WGS sequence"/>
</dbReference>
<dbReference type="EMBL" id="JBFXLQ010000056">
    <property type="protein sequence ID" value="KAL2863136.1"/>
    <property type="molecule type" value="Genomic_DNA"/>
</dbReference>
<comment type="caution">
    <text evidence="2">The sequence shown here is derived from an EMBL/GenBank/DDBJ whole genome shotgun (WGS) entry which is preliminary data.</text>
</comment>
<evidence type="ECO:0000256" key="1">
    <source>
        <dbReference type="SAM" id="MobiDB-lite"/>
    </source>
</evidence>
<dbReference type="GeneID" id="98141538"/>
<organism evidence="2 3">
    <name type="scientific">Aspergillus lucknowensis</name>
    <dbReference type="NCBI Taxonomy" id="176173"/>
    <lineage>
        <taxon>Eukaryota</taxon>
        <taxon>Fungi</taxon>
        <taxon>Dikarya</taxon>
        <taxon>Ascomycota</taxon>
        <taxon>Pezizomycotina</taxon>
        <taxon>Eurotiomycetes</taxon>
        <taxon>Eurotiomycetidae</taxon>
        <taxon>Eurotiales</taxon>
        <taxon>Aspergillaceae</taxon>
        <taxon>Aspergillus</taxon>
        <taxon>Aspergillus subgen. Nidulantes</taxon>
    </lineage>
</organism>
<gene>
    <name evidence="2" type="ORF">BJX67DRAFT_267582</name>
</gene>
<feature type="compositionally biased region" description="Basic and acidic residues" evidence="1">
    <location>
        <begin position="214"/>
        <end position="229"/>
    </location>
</feature>
<accession>A0ABR4LF12</accession>
<proteinExistence type="predicted"/>
<protein>
    <submittedName>
        <fullName evidence="2">Uncharacterized protein</fullName>
    </submittedName>
</protein>
<reference evidence="2 3" key="1">
    <citation type="submission" date="2024-07" db="EMBL/GenBank/DDBJ databases">
        <title>Section-level genome sequencing and comparative genomics of Aspergillus sections Usti and Cavernicolus.</title>
        <authorList>
            <consortium name="Lawrence Berkeley National Laboratory"/>
            <person name="Nybo J.L."/>
            <person name="Vesth T.C."/>
            <person name="Theobald S."/>
            <person name="Frisvad J.C."/>
            <person name="Larsen T.O."/>
            <person name="Kjaerboelling I."/>
            <person name="Rothschild-Mancinelli K."/>
            <person name="Lyhne E.K."/>
            <person name="Kogle M.E."/>
            <person name="Barry K."/>
            <person name="Clum A."/>
            <person name="Na H."/>
            <person name="Ledsgaard L."/>
            <person name="Lin J."/>
            <person name="Lipzen A."/>
            <person name="Kuo A."/>
            <person name="Riley R."/>
            <person name="Mondo S."/>
            <person name="Labutti K."/>
            <person name="Haridas S."/>
            <person name="Pangalinan J."/>
            <person name="Salamov A.A."/>
            <person name="Simmons B.A."/>
            <person name="Magnuson J.K."/>
            <person name="Chen J."/>
            <person name="Drula E."/>
            <person name="Henrissat B."/>
            <person name="Wiebenga A."/>
            <person name="Lubbers R.J."/>
            <person name="Gomes A.C."/>
            <person name="Macurrencykelacurrency M.R."/>
            <person name="Stajich J."/>
            <person name="Grigoriev I.V."/>
            <person name="Mortensen U.H."/>
            <person name="De Vries R.P."/>
            <person name="Baker S.E."/>
            <person name="Andersen M.R."/>
        </authorList>
    </citation>
    <scope>NUCLEOTIDE SEQUENCE [LARGE SCALE GENOMIC DNA]</scope>
    <source>
        <strain evidence="2 3">CBS 449.75</strain>
    </source>
</reference>
<evidence type="ECO:0000313" key="2">
    <source>
        <dbReference type="EMBL" id="KAL2863136.1"/>
    </source>
</evidence>
<keyword evidence="3" id="KW-1185">Reference proteome</keyword>
<evidence type="ECO:0000313" key="3">
    <source>
        <dbReference type="Proteomes" id="UP001610432"/>
    </source>
</evidence>